<evidence type="ECO:0000256" key="2">
    <source>
        <dbReference type="ARBA" id="ARBA00022448"/>
    </source>
</evidence>
<feature type="transmembrane region" description="Helical" evidence="7">
    <location>
        <begin position="33"/>
        <end position="56"/>
    </location>
</feature>
<proteinExistence type="inferred from homology"/>
<evidence type="ECO:0000256" key="6">
    <source>
        <dbReference type="ARBA" id="ARBA00023136"/>
    </source>
</evidence>
<gene>
    <name evidence="9" type="ORF">OB236_13680</name>
</gene>
<keyword evidence="4 7" id="KW-0812">Transmembrane</keyword>
<keyword evidence="3" id="KW-1003">Cell membrane</keyword>
<dbReference type="PROSITE" id="PS50928">
    <property type="entry name" value="ABC_TM1"/>
    <property type="match status" value="1"/>
</dbReference>
<keyword evidence="2 7" id="KW-0813">Transport</keyword>
<dbReference type="Gene3D" id="1.10.3720.10">
    <property type="entry name" value="MetI-like"/>
    <property type="match status" value="1"/>
</dbReference>
<protein>
    <submittedName>
        <fullName evidence="9">ABC transporter permease subunit</fullName>
    </submittedName>
</protein>
<evidence type="ECO:0000313" key="9">
    <source>
        <dbReference type="EMBL" id="MCU6793168.1"/>
    </source>
</evidence>
<feature type="transmembrane region" description="Helical" evidence="7">
    <location>
        <begin position="93"/>
        <end position="117"/>
    </location>
</feature>
<evidence type="ECO:0000256" key="3">
    <source>
        <dbReference type="ARBA" id="ARBA00022475"/>
    </source>
</evidence>
<dbReference type="EMBL" id="JAOQIO010000038">
    <property type="protein sequence ID" value="MCU6793168.1"/>
    <property type="molecule type" value="Genomic_DNA"/>
</dbReference>
<keyword evidence="10" id="KW-1185">Reference proteome</keyword>
<reference evidence="9 10" key="1">
    <citation type="submission" date="2022-09" db="EMBL/GenBank/DDBJ databases">
        <authorList>
            <person name="Han X.L."/>
            <person name="Wang Q."/>
            <person name="Lu T."/>
        </authorList>
    </citation>
    <scope>NUCLEOTIDE SEQUENCE [LARGE SCALE GENOMIC DNA]</scope>
    <source>
        <strain evidence="9 10">WQ 127069</strain>
    </source>
</reference>
<feature type="transmembrane region" description="Helical" evidence="7">
    <location>
        <begin position="223"/>
        <end position="247"/>
    </location>
</feature>
<dbReference type="InterPro" id="IPR000515">
    <property type="entry name" value="MetI-like"/>
</dbReference>
<dbReference type="PANTHER" id="PTHR30193">
    <property type="entry name" value="ABC TRANSPORTER PERMEASE PROTEIN"/>
    <property type="match status" value="1"/>
</dbReference>
<evidence type="ECO:0000256" key="7">
    <source>
        <dbReference type="RuleBase" id="RU363032"/>
    </source>
</evidence>
<organism evidence="9 10">
    <name type="scientific">Paenibacillus baimaensis</name>
    <dbReference type="NCBI Taxonomy" id="2982185"/>
    <lineage>
        <taxon>Bacteria</taxon>
        <taxon>Bacillati</taxon>
        <taxon>Bacillota</taxon>
        <taxon>Bacilli</taxon>
        <taxon>Bacillales</taxon>
        <taxon>Paenibacillaceae</taxon>
        <taxon>Paenibacillus</taxon>
    </lineage>
</organism>
<evidence type="ECO:0000256" key="1">
    <source>
        <dbReference type="ARBA" id="ARBA00004651"/>
    </source>
</evidence>
<evidence type="ECO:0000313" key="10">
    <source>
        <dbReference type="Proteomes" id="UP001652445"/>
    </source>
</evidence>
<dbReference type="PANTHER" id="PTHR30193:SF44">
    <property type="entry name" value="LACTOSE TRANSPORT SYSTEM PERMEASE PROTEIN LACF"/>
    <property type="match status" value="1"/>
</dbReference>
<dbReference type="SUPFAM" id="SSF161098">
    <property type="entry name" value="MetI-like"/>
    <property type="match status" value="1"/>
</dbReference>
<comment type="similarity">
    <text evidence="7">Belongs to the binding-protein-dependent transport system permease family.</text>
</comment>
<dbReference type="InterPro" id="IPR035906">
    <property type="entry name" value="MetI-like_sf"/>
</dbReference>
<keyword evidence="6 7" id="KW-0472">Membrane</keyword>
<comment type="subcellular location">
    <subcellularLocation>
        <location evidence="1 7">Cell membrane</location>
        <topology evidence="1 7">Multi-pass membrane protein</topology>
    </subcellularLocation>
</comment>
<evidence type="ECO:0000256" key="4">
    <source>
        <dbReference type="ARBA" id="ARBA00022692"/>
    </source>
</evidence>
<feature type="transmembrane region" description="Helical" evidence="7">
    <location>
        <begin position="288"/>
        <end position="308"/>
    </location>
</feature>
<dbReference type="Pfam" id="PF00528">
    <property type="entry name" value="BPD_transp_1"/>
    <property type="match status" value="1"/>
</dbReference>
<feature type="domain" description="ABC transmembrane type-1" evidence="8">
    <location>
        <begin position="89"/>
        <end position="309"/>
    </location>
</feature>
<dbReference type="InterPro" id="IPR051393">
    <property type="entry name" value="ABC_transporter_permease"/>
</dbReference>
<accession>A0ABT2UEU6</accession>
<evidence type="ECO:0000259" key="8">
    <source>
        <dbReference type="PROSITE" id="PS50928"/>
    </source>
</evidence>
<dbReference type="Proteomes" id="UP001652445">
    <property type="component" value="Unassembled WGS sequence"/>
</dbReference>
<evidence type="ECO:0000256" key="5">
    <source>
        <dbReference type="ARBA" id="ARBA00022989"/>
    </source>
</evidence>
<dbReference type="CDD" id="cd06261">
    <property type="entry name" value="TM_PBP2"/>
    <property type="match status" value="1"/>
</dbReference>
<keyword evidence="5 7" id="KW-1133">Transmembrane helix</keyword>
<sequence>MGLSTTASASPKLLSNRQVLWTRMKKYKLMYMFLLPAIVVTIIFAYIPMIGLIMAFQDYSAVQGFLNSPFAGFKHFQNMLSNPEFMLGLKNTVALNGLLIVIGFPLPIIFALLINEIKNVKFKRITQTISYLPHFISWVVVSGLVYKLLEEDFGSINLLIQMLGFEKISFMREVDYFWGVFVTTVIWKEFGWNSIIFLAALTGIDQEQYEAATIDGAGRFQKLLYITLPGIANVIGLMFIFKVATIFGGGGGGASFDAVYNMGNALVSEASLTLDYHVYLAGIRHAEVSYGTAVGLVLSILSFCILLLSNRISKKISGYGAF</sequence>
<dbReference type="RefSeq" id="WP_262684474.1">
    <property type="nucleotide sequence ID" value="NZ_JAOQIO010000038.1"/>
</dbReference>
<comment type="caution">
    <text evidence="9">The sequence shown here is derived from an EMBL/GenBank/DDBJ whole genome shotgun (WGS) entry which is preliminary data.</text>
</comment>
<name>A0ABT2UEU6_9BACL</name>